<name>A0ABW1NIU7_9ACTN</name>
<keyword evidence="2" id="KW-0067">ATP-binding</keyword>
<comment type="caution">
    <text evidence="5">The sequence shown here is derived from an EMBL/GenBank/DDBJ whole genome shotgun (WGS) entry which is preliminary data.</text>
</comment>
<evidence type="ECO:0000313" key="5">
    <source>
        <dbReference type="EMBL" id="MFC6083131.1"/>
    </source>
</evidence>
<dbReference type="Proteomes" id="UP001596137">
    <property type="component" value="Unassembled WGS sequence"/>
</dbReference>
<dbReference type="InterPro" id="IPR027417">
    <property type="entry name" value="P-loop_NTPase"/>
</dbReference>
<evidence type="ECO:0000256" key="1">
    <source>
        <dbReference type="ARBA" id="ARBA00022741"/>
    </source>
</evidence>
<feature type="non-terminal residue" evidence="5">
    <location>
        <position position="516"/>
    </location>
</feature>
<feature type="compositionally biased region" description="Pro residues" evidence="3">
    <location>
        <begin position="459"/>
        <end position="468"/>
    </location>
</feature>
<evidence type="ECO:0000259" key="4">
    <source>
        <dbReference type="Pfam" id="PF13191"/>
    </source>
</evidence>
<evidence type="ECO:0000313" key="6">
    <source>
        <dbReference type="Proteomes" id="UP001596137"/>
    </source>
</evidence>
<dbReference type="PANTHER" id="PTHR16305:SF35">
    <property type="entry name" value="TRANSCRIPTIONAL ACTIVATOR DOMAIN"/>
    <property type="match status" value="1"/>
</dbReference>
<protein>
    <submittedName>
        <fullName evidence="5">AAA family ATPase</fullName>
    </submittedName>
</protein>
<organism evidence="5 6">
    <name type="scientific">Sphaerisporangium aureirubrum</name>
    <dbReference type="NCBI Taxonomy" id="1544736"/>
    <lineage>
        <taxon>Bacteria</taxon>
        <taxon>Bacillati</taxon>
        <taxon>Actinomycetota</taxon>
        <taxon>Actinomycetes</taxon>
        <taxon>Streptosporangiales</taxon>
        <taxon>Streptosporangiaceae</taxon>
        <taxon>Sphaerisporangium</taxon>
    </lineage>
</organism>
<evidence type="ECO:0000256" key="2">
    <source>
        <dbReference type="ARBA" id="ARBA00022840"/>
    </source>
</evidence>
<evidence type="ECO:0000256" key="3">
    <source>
        <dbReference type="SAM" id="MobiDB-lite"/>
    </source>
</evidence>
<proteinExistence type="predicted"/>
<dbReference type="RefSeq" id="WP_380754555.1">
    <property type="nucleotide sequence ID" value="NZ_JBHSRF010000024.1"/>
</dbReference>
<feature type="region of interest" description="Disordered" evidence="3">
    <location>
        <begin position="449"/>
        <end position="516"/>
    </location>
</feature>
<feature type="region of interest" description="Disordered" evidence="3">
    <location>
        <begin position="1"/>
        <end position="34"/>
    </location>
</feature>
<gene>
    <name evidence="5" type="ORF">ACFP1K_18305</name>
</gene>
<feature type="domain" description="Orc1-like AAA ATPase" evidence="4">
    <location>
        <begin position="53"/>
        <end position="179"/>
    </location>
</feature>
<dbReference type="SUPFAM" id="SSF52540">
    <property type="entry name" value="P-loop containing nucleoside triphosphate hydrolases"/>
    <property type="match status" value="1"/>
</dbReference>
<reference evidence="6" key="1">
    <citation type="journal article" date="2019" name="Int. J. Syst. Evol. Microbiol.">
        <title>The Global Catalogue of Microorganisms (GCM) 10K type strain sequencing project: providing services to taxonomists for standard genome sequencing and annotation.</title>
        <authorList>
            <consortium name="The Broad Institute Genomics Platform"/>
            <consortium name="The Broad Institute Genome Sequencing Center for Infectious Disease"/>
            <person name="Wu L."/>
            <person name="Ma J."/>
        </authorList>
    </citation>
    <scope>NUCLEOTIDE SEQUENCE [LARGE SCALE GENOMIC DNA]</scope>
    <source>
        <strain evidence="6">JCM 30346</strain>
    </source>
</reference>
<dbReference type="EMBL" id="JBHSRF010000024">
    <property type="protein sequence ID" value="MFC6083131.1"/>
    <property type="molecule type" value="Genomic_DNA"/>
</dbReference>
<keyword evidence="1" id="KW-0547">Nucleotide-binding</keyword>
<sequence length="516" mass="54825">MTLEASMAPPRDGRQAAGRRPTLTPSPAQPAAGRSSMFVPRSWVALTELGRVFVGRRAELGRIAAAVAHPDLTGAALVGDGGAGKSRLLTEVIRAAPKSTFVIRACAIRATAGVPFGAFAQYLPAPLMDTAFNGNVLRMAADALIAQAGGRDLLIVIDDAHLLDEASVALTFQMARHREAFVLAASRAGENIAEPVAGLWTGGLAEWIEVRPFTRDEVACLLEGTLGGPVEGALVQRAYETTGGNAFLLRELITAMLETGALAPGEGVWRCPGRLPVTTRLAGLVGKRLEGLPPDCHRVLELLAFGEPISPEILASLVSHGAVETVESRGVIKIDRPGQARLAYPFYGEVLRARAPRLRAHRCRAELADAVEAAGPGRHDHRRVVAWRLENGVHPPPQGLTAAARDAWSNRDLPLTRRLAGHALSTGRSLEIAEPLAYTLFFTGHPHEAESELSRLTPLHPPPSPPDDPAPERSRPTASTPLRPSSSPPGDPESERPRPTTPAHVRRSSSPPGDPG</sequence>
<dbReference type="InterPro" id="IPR041664">
    <property type="entry name" value="AAA_16"/>
</dbReference>
<dbReference type="Pfam" id="PF13191">
    <property type="entry name" value="AAA_16"/>
    <property type="match status" value="1"/>
</dbReference>
<keyword evidence="6" id="KW-1185">Reference proteome</keyword>
<accession>A0ABW1NIU7</accession>
<dbReference type="PANTHER" id="PTHR16305">
    <property type="entry name" value="TESTICULAR SOLUBLE ADENYLYL CYCLASE"/>
    <property type="match status" value="1"/>
</dbReference>